<feature type="transmembrane region" description="Helical" evidence="1">
    <location>
        <begin position="123"/>
        <end position="145"/>
    </location>
</feature>
<proteinExistence type="predicted"/>
<dbReference type="AlphaFoldDB" id="A0A4R2H177"/>
<comment type="caution">
    <text evidence="3">The sequence shown here is derived from an EMBL/GenBank/DDBJ whole genome shotgun (WGS) entry which is preliminary data.</text>
</comment>
<reference evidence="2" key="4">
    <citation type="submission" date="2024-05" db="EMBL/GenBank/DDBJ databases">
        <authorList>
            <person name="Sun Q."/>
            <person name="Zhou Y."/>
        </authorList>
    </citation>
    <scope>NUCLEOTIDE SEQUENCE</scope>
    <source>
        <strain evidence="2">CGMCC 1.15644</strain>
    </source>
</reference>
<dbReference type="Proteomes" id="UP000295684">
    <property type="component" value="Unassembled WGS sequence"/>
</dbReference>
<dbReference type="EMBL" id="BMJO01000011">
    <property type="protein sequence ID" value="GGE70760.1"/>
    <property type="molecule type" value="Genomic_DNA"/>
</dbReference>
<sequence length="199" mass="23245">MNLEQEWQNLSVEFNSKADHINIANITIDEKSHHLLQDLIFKLKWKLRWIRIIDLPVLAMAFVVKGDLKFLLLGIFIIYEISRAFSIKDFNKIKTGINYNTDLKQVLSDNLKAIKRILKVENIFGYIFIPLSGPIGLLAYRLYVYETFDMVLSLPHFFLQLILVSLMGIPLIYLAKKMNDNIFSKPLKELNKKINDLMN</sequence>
<evidence type="ECO:0000256" key="1">
    <source>
        <dbReference type="SAM" id="Phobius"/>
    </source>
</evidence>
<protein>
    <submittedName>
        <fullName evidence="3">Uncharacterized protein</fullName>
    </submittedName>
</protein>
<dbReference type="OrthoDB" id="753337at2"/>
<accession>A0A4R2H177</accession>
<dbReference type="RefSeq" id="WP_132536381.1">
    <property type="nucleotide sequence ID" value="NZ_BMJO01000011.1"/>
</dbReference>
<feature type="transmembrane region" description="Helical" evidence="1">
    <location>
        <begin position="157"/>
        <end position="175"/>
    </location>
</feature>
<dbReference type="EMBL" id="SLWO01000012">
    <property type="protein sequence ID" value="TCO18223.1"/>
    <property type="molecule type" value="Genomic_DNA"/>
</dbReference>
<keyword evidence="1" id="KW-1133">Transmembrane helix</keyword>
<organism evidence="3 4">
    <name type="scientific">Pedobacter psychrotolerans</name>
    <dbReference type="NCBI Taxonomy" id="1843235"/>
    <lineage>
        <taxon>Bacteria</taxon>
        <taxon>Pseudomonadati</taxon>
        <taxon>Bacteroidota</taxon>
        <taxon>Sphingobacteriia</taxon>
        <taxon>Sphingobacteriales</taxon>
        <taxon>Sphingobacteriaceae</taxon>
        <taxon>Pedobacter</taxon>
    </lineage>
</organism>
<name>A0A4R2H177_9SPHI</name>
<keyword evidence="1" id="KW-0812">Transmembrane</keyword>
<dbReference type="Proteomes" id="UP000622648">
    <property type="component" value="Unassembled WGS sequence"/>
</dbReference>
<reference evidence="2" key="1">
    <citation type="journal article" date="2014" name="Int. J. Syst. Evol. Microbiol.">
        <title>Complete genome of a new Firmicutes species belonging to the dominant human colonic microbiota ('Ruminococcus bicirculans') reveals two chromosomes and a selective capacity to utilize plant glucans.</title>
        <authorList>
            <consortium name="NISC Comparative Sequencing Program"/>
            <person name="Wegmann U."/>
            <person name="Louis P."/>
            <person name="Goesmann A."/>
            <person name="Henrissat B."/>
            <person name="Duncan S.H."/>
            <person name="Flint H.J."/>
        </authorList>
    </citation>
    <scope>NUCLEOTIDE SEQUENCE</scope>
    <source>
        <strain evidence="2">CGMCC 1.15644</strain>
    </source>
</reference>
<evidence type="ECO:0000313" key="3">
    <source>
        <dbReference type="EMBL" id="TCO18223.1"/>
    </source>
</evidence>
<feature type="transmembrane region" description="Helical" evidence="1">
    <location>
        <begin position="57"/>
        <end position="79"/>
    </location>
</feature>
<evidence type="ECO:0000313" key="5">
    <source>
        <dbReference type="Proteomes" id="UP000622648"/>
    </source>
</evidence>
<evidence type="ECO:0000313" key="2">
    <source>
        <dbReference type="EMBL" id="GGE70760.1"/>
    </source>
</evidence>
<reference evidence="3 4" key="3">
    <citation type="submission" date="2019-03" db="EMBL/GenBank/DDBJ databases">
        <title>Genomic Encyclopedia of Type Strains, Phase IV (KMG-IV): sequencing the most valuable type-strain genomes for metagenomic binning, comparative biology and taxonomic classification.</title>
        <authorList>
            <person name="Goeker M."/>
        </authorList>
    </citation>
    <scope>NUCLEOTIDE SEQUENCE [LARGE SCALE GENOMIC DNA]</scope>
    <source>
        <strain evidence="3 4">DSM 103236</strain>
    </source>
</reference>
<gene>
    <name evidence="3" type="ORF">EV200_11229</name>
    <name evidence="2" type="ORF">GCM10011413_41820</name>
</gene>
<reference evidence="5" key="2">
    <citation type="journal article" date="2019" name="Int. J. Syst. Evol. Microbiol.">
        <title>The Global Catalogue of Microorganisms (GCM) 10K type strain sequencing project: providing services to taxonomists for standard genome sequencing and annotation.</title>
        <authorList>
            <consortium name="The Broad Institute Genomics Platform"/>
            <consortium name="The Broad Institute Genome Sequencing Center for Infectious Disease"/>
            <person name="Wu L."/>
            <person name="Ma J."/>
        </authorList>
    </citation>
    <scope>NUCLEOTIDE SEQUENCE [LARGE SCALE GENOMIC DNA]</scope>
    <source>
        <strain evidence="5">CGMCC 1.15644</strain>
    </source>
</reference>
<keyword evidence="5" id="KW-1185">Reference proteome</keyword>
<keyword evidence="1" id="KW-0472">Membrane</keyword>
<evidence type="ECO:0000313" key="4">
    <source>
        <dbReference type="Proteomes" id="UP000295684"/>
    </source>
</evidence>